<dbReference type="Pfam" id="PF01177">
    <property type="entry name" value="Asp_Glu_race"/>
    <property type="match status" value="1"/>
</dbReference>
<evidence type="ECO:0000256" key="2">
    <source>
        <dbReference type="ARBA" id="ARBA00023235"/>
    </source>
</evidence>
<dbReference type="NCBIfam" id="TIGR00035">
    <property type="entry name" value="asp_race"/>
    <property type="match status" value="1"/>
</dbReference>
<evidence type="ECO:0000313" key="4">
    <source>
        <dbReference type="Proteomes" id="UP000175706"/>
    </source>
</evidence>
<dbReference type="PROSITE" id="PS00924">
    <property type="entry name" value="ASP_GLU_RACEMASE_2"/>
    <property type="match status" value="1"/>
</dbReference>
<dbReference type="PANTHER" id="PTHR21198:SF7">
    <property type="entry name" value="ASPARTATE-GLUTAMATE RACEMASE FAMILY"/>
    <property type="match status" value="1"/>
</dbReference>
<comment type="caution">
    <text evidence="3">The sequence shown here is derived from an EMBL/GenBank/DDBJ whole genome shotgun (WGS) entry which is preliminary data.</text>
</comment>
<dbReference type="RefSeq" id="WP_081338130.1">
    <property type="nucleotide sequence ID" value="NZ_LXLT01000035.1"/>
</dbReference>
<comment type="similarity">
    <text evidence="1">Belongs to the aspartate/glutamate racemases family.</text>
</comment>
<dbReference type="EMBL" id="LXLT01000035">
    <property type="protein sequence ID" value="OFD78149.1"/>
    <property type="molecule type" value="Genomic_DNA"/>
</dbReference>
<accession>A0A1E8B693</accession>
<dbReference type="InterPro" id="IPR001920">
    <property type="entry name" value="Asp/Glu_race"/>
</dbReference>
<dbReference type="Proteomes" id="UP000175706">
    <property type="component" value="Unassembled WGS sequence"/>
</dbReference>
<dbReference type="InterPro" id="IPR015942">
    <property type="entry name" value="Asp/Glu/hydantoin_racemase"/>
</dbReference>
<evidence type="ECO:0000313" key="3">
    <source>
        <dbReference type="EMBL" id="OFD78149.1"/>
    </source>
</evidence>
<dbReference type="PANTHER" id="PTHR21198">
    <property type="entry name" value="GLUTAMATE RACEMASE"/>
    <property type="match status" value="1"/>
</dbReference>
<gene>
    <name evidence="3" type="ORF">BWGOE8_26590</name>
</gene>
<keyword evidence="2" id="KW-0413">Isomerase</keyword>
<protein>
    <submittedName>
        <fullName evidence="3">Aspartate racemase</fullName>
    </submittedName>
</protein>
<organism evidence="3 4">
    <name type="scientific">Bacillus mycoides</name>
    <dbReference type="NCBI Taxonomy" id="1405"/>
    <lineage>
        <taxon>Bacteria</taxon>
        <taxon>Bacillati</taxon>
        <taxon>Bacillota</taxon>
        <taxon>Bacilli</taxon>
        <taxon>Bacillales</taxon>
        <taxon>Bacillaceae</taxon>
        <taxon>Bacillus</taxon>
        <taxon>Bacillus cereus group</taxon>
    </lineage>
</organism>
<name>A0A1E8B693_BACMY</name>
<evidence type="ECO:0000256" key="1">
    <source>
        <dbReference type="ARBA" id="ARBA00007847"/>
    </source>
</evidence>
<dbReference type="GO" id="GO:0047661">
    <property type="term" value="F:amino-acid racemase activity"/>
    <property type="evidence" value="ECO:0007669"/>
    <property type="project" value="InterPro"/>
</dbReference>
<dbReference type="Gene3D" id="3.40.50.1860">
    <property type="match status" value="2"/>
</dbReference>
<proteinExistence type="inferred from homology"/>
<dbReference type="AlphaFoldDB" id="A0A1E8B693"/>
<dbReference type="SUPFAM" id="SSF53681">
    <property type="entry name" value="Aspartate/glutamate racemase"/>
    <property type="match status" value="2"/>
</dbReference>
<dbReference type="InterPro" id="IPR033134">
    <property type="entry name" value="Asp/Glu_racemase_AS_2"/>
</dbReference>
<dbReference type="PATRIC" id="fig|86662.25.peg.2707"/>
<sequence>MMKVIGLIGGLSWESTSLYYKHINTLTLSQYDQNAKLVLYSMDFGEVTTLLQNHQYEEVKNELVTVAKKVENSGAECLLMCSNTVHLFAEEVEKAISIPLLHIGDVSAKKVIEYNINRIGLLGTKQTMEQDFYKSRLANYNIETIIPNKEDRTFIHHVILQELSRGIISETSKERLLQITNTLIKNGAEGILLGCTEIPLLISQSDLSVPVFDTAYIHANTAVQFADNNLTVKL</sequence>
<dbReference type="InterPro" id="IPR004380">
    <property type="entry name" value="Asp_race"/>
</dbReference>
<reference evidence="3 4" key="1">
    <citation type="submission" date="2016-05" db="EMBL/GenBank/DDBJ databases">
        <title>Bacillus thuringiensis and Bacillus weihenstephanensis as novel biocontrol agents of wilt causing Verticillium species.</title>
        <authorList>
            <person name="Hollensteiner J."/>
            <person name="Wemheuer F."/>
            <person name="Harting R."/>
            <person name="Kolarzyk A."/>
            <person name="Diaz-Valerio S."/>
            <person name="Poehlein A."/>
            <person name="Brzuszkiewicz E."/>
            <person name="Nesemann K."/>
            <person name="Braus-Stromeyer S."/>
            <person name="Braus G."/>
            <person name="Daniel R."/>
            <person name="Liesegang H."/>
        </authorList>
    </citation>
    <scope>NUCLEOTIDE SEQUENCE [LARGE SCALE GENOMIC DNA]</scope>
    <source>
        <strain evidence="3 4">GOE8</strain>
    </source>
</reference>